<accession>A0A6B2LCS4</accession>
<evidence type="ECO:0000256" key="2">
    <source>
        <dbReference type="ARBA" id="ARBA00002752"/>
    </source>
</evidence>
<dbReference type="InterPro" id="IPR014710">
    <property type="entry name" value="RmlC-like_jellyroll"/>
</dbReference>
<comment type="cofactor">
    <cofactor evidence="1">
        <name>Fe(2+)</name>
        <dbReference type="ChEBI" id="CHEBI:29033"/>
    </cofactor>
</comment>
<comment type="function">
    <text evidence="2 8">Catalyzes the oxidative ring opening of 3-hydroxyanthranilate to 2-amino-3-carboxymuconate semialdehyde, which spontaneously cyclizes to quinolinate.</text>
</comment>
<sequence>MSGLVVYGLKEWCEVNKEEFLPPVCAKLMHKDDLSIMFVGGPNVRTDFHVEEGSEFFYMVKGDMLLPTIQRGKKVEVSIKEGEVFLLPSRIPHSPQRVADTLGLVIERRRTTDESDCLRWYTDQNCTQIMWEKYFYCDDLGRDLVPVVKEYYSLKDSLVPGQYVCDNPPLKQDVDTEVPAPFNLHKWIDEHRGELYDGKTLNLFPGHPDKEFEILIAGHGKSDNHSDIETWLYQLHGNISLTIDGQTTQLKAGECLIIPANKHYSVHREPQSIGMIVKQNPKGNKKN</sequence>
<keyword evidence="4" id="KW-0479">Metal-binding</keyword>
<dbReference type="GO" id="GO:0043420">
    <property type="term" value="P:anthranilate metabolic process"/>
    <property type="evidence" value="ECO:0007669"/>
    <property type="project" value="UniProtKB-UniRule"/>
</dbReference>
<keyword evidence="7" id="KW-0408">Iron</keyword>
<proteinExistence type="inferred from homology"/>
<dbReference type="Pfam" id="PF06052">
    <property type="entry name" value="3-HAO"/>
    <property type="match status" value="2"/>
</dbReference>
<dbReference type="EMBL" id="GIBP01005731">
    <property type="protein sequence ID" value="NDV34700.1"/>
    <property type="molecule type" value="Transcribed_RNA"/>
</dbReference>
<keyword evidence="8" id="KW-0963">Cytoplasm</keyword>
<evidence type="ECO:0000313" key="9">
    <source>
        <dbReference type="EMBL" id="NDV34700.1"/>
    </source>
</evidence>
<evidence type="ECO:0000256" key="5">
    <source>
        <dbReference type="ARBA" id="ARBA00022964"/>
    </source>
</evidence>
<evidence type="ECO:0000256" key="3">
    <source>
        <dbReference type="ARBA" id="ARBA00022642"/>
    </source>
</evidence>
<dbReference type="GO" id="GO:0000334">
    <property type="term" value="F:3-hydroxyanthranilate 3,4-dioxygenase activity"/>
    <property type="evidence" value="ECO:0007669"/>
    <property type="project" value="UniProtKB-UniRule"/>
</dbReference>
<evidence type="ECO:0000256" key="6">
    <source>
        <dbReference type="ARBA" id="ARBA00023002"/>
    </source>
</evidence>
<evidence type="ECO:0000256" key="1">
    <source>
        <dbReference type="ARBA" id="ARBA00001954"/>
    </source>
</evidence>
<comment type="pathway">
    <text evidence="8">Cofactor biosynthesis; NAD(+) biosynthesis; quinolinate from L-kynurenine: step 3/3.</text>
</comment>
<protein>
    <recommendedName>
        <fullName evidence="8">3-hydroxyanthranilate 3,4-dioxygenase</fullName>
        <ecNumber evidence="8">1.13.11.6</ecNumber>
    </recommendedName>
    <alternativeName>
        <fullName evidence="8">3-hydroxyanthranilate oxygenase</fullName>
        <shortName evidence="8">3-HAO</shortName>
    </alternativeName>
    <alternativeName>
        <fullName evidence="8">3-hydroxyanthranilic acid dioxygenase</fullName>
        <shortName evidence="8">HAD</shortName>
    </alternativeName>
</protein>
<keyword evidence="6 8" id="KW-0560">Oxidoreductase</keyword>
<dbReference type="GO" id="GO:0005737">
    <property type="term" value="C:cytoplasm"/>
    <property type="evidence" value="ECO:0007669"/>
    <property type="project" value="UniProtKB-SubCell"/>
</dbReference>
<comment type="catalytic activity">
    <reaction evidence="8">
        <text>3-hydroxyanthranilate + O2 = (2Z,4Z)-2-amino-3-carboxymuconate 6-semialdehyde</text>
        <dbReference type="Rhea" id="RHEA:17953"/>
        <dbReference type="ChEBI" id="CHEBI:15379"/>
        <dbReference type="ChEBI" id="CHEBI:36559"/>
        <dbReference type="ChEBI" id="CHEBI:77612"/>
        <dbReference type="EC" id="1.13.11.6"/>
    </reaction>
</comment>
<dbReference type="GO" id="GO:0034354">
    <property type="term" value="P:'de novo' NAD+ biosynthetic process from L-tryptophan"/>
    <property type="evidence" value="ECO:0007669"/>
    <property type="project" value="UniProtKB-UniRule"/>
</dbReference>
<dbReference type="GO" id="GO:0006569">
    <property type="term" value="P:L-tryptophan catabolic process"/>
    <property type="evidence" value="ECO:0007669"/>
    <property type="project" value="UniProtKB-UniRule"/>
</dbReference>
<dbReference type="InterPro" id="IPR011051">
    <property type="entry name" value="RmlC_Cupin_sf"/>
</dbReference>
<comment type="similarity">
    <text evidence="8">Belongs to the 3-HAO family.</text>
</comment>
<dbReference type="CDD" id="cd06123">
    <property type="entry name" value="cupin_HAO"/>
    <property type="match status" value="1"/>
</dbReference>
<dbReference type="NCBIfam" id="TIGR03037">
    <property type="entry name" value="anthran_nbaC"/>
    <property type="match status" value="1"/>
</dbReference>
<dbReference type="InterPro" id="IPR010329">
    <property type="entry name" value="3hydroanth_dOase"/>
</dbReference>
<dbReference type="PANTHER" id="PTHR15497">
    <property type="entry name" value="3-HYDROXYANTHRANILATE 3,4-DIOXYGENASE"/>
    <property type="match status" value="1"/>
</dbReference>
<reference evidence="9" key="1">
    <citation type="journal article" date="2020" name="J. Eukaryot. Microbiol.">
        <title>De novo Sequencing, Assembly and Annotation of the Transcriptome for the Free-Living Testate Amoeba Arcella intermedia.</title>
        <authorList>
            <person name="Ribeiro G.M."/>
            <person name="Porfirio-Sousa A.L."/>
            <person name="Maurer-Alcala X.X."/>
            <person name="Katz L.A."/>
            <person name="Lahr D.J.G."/>
        </authorList>
    </citation>
    <scope>NUCLEOTIDE SEQUENCE</scope>
</reference>
<dbReference type="Gene3D" id="2.60.120.10">
    <property type="entry name" value="Jelly Rolls"/>
    <property type="match status" value="1"/>
</dbReference>
<dbReference type="EC" id="1.13.11.6" evidence="8"/>
<dbReference type="UniPathway" id="UPA00253">
    <property type="reaction ID" value="UER00330"/>
</dbReference>
<organism evidence="9">
    <name type="scientific">Arcella intermedia</name>
    <dbReference type="NCBI Taxonomy" id="1963864"/>
    <lineage>
        <taxon>Eukaryota</taxon>
        <taxon>Amoebozoa</taxon>
        <taxon>Tubulinea</taxon>
        <taxon>Elardia</taxon>
        <taxon>Arcellinida</taxon>
        <taxon>Sphaerothecina</taxon>
        <taxon>Arcellidae</taxon>
        <taxon>Arcella</taxon>
    </lineage>
</organism>
<comment type="subcellular location">
    <subcellularLocation>
        <location evidence="8">Cytoplasm</location>
    </subcellularLocation>
</comment>
<dbReference type="SUPFAM" id="SSF51182">
    <property type="entry name" value="RmlC-like cupins"/>
    <property type="match status" value="2"/>
</dbReference>
<dbReference type="AlphaFoldDB" id="A0A6B2LCS4"/>
<dbReference type="HAMAP" id="MF_00825">
    <property type="entry name" value="3_HAO"/>
    <property type="match status" value="1"/>
</dbReference>
<keyword evidence="3 8" id="KW-0662">Pyridine nucleotide biosynthesis</keyword>
<keyword evidence="5 8" id="KW-0223">Dioxygenase</keyword>
<dbReference type="GO" id="GO:0019805">
    <property type="term" value="P:quinolinate biosynthetic process"/>
    <property type="evidence" value="ECO:0007669"/>
    <property type="project" value="UniProtKB-UniRule"/>
</dbReference>
<dbReference type="PANTHER" id="PTHR15497:SF1">
    <property type="entry name" value="3-HYDROXYANTHRANILATE 3,4-DIOXYGENASE"/>
    <property type="match status" value="1"/>
</dbReference>
<name>A0A6B2LCS4_9EUKA</name>
<evidence type="ECO:0000256" key="7">
    <source>
        <dbReference type="ARBA" id="ARBA00023004"/>
    </source>
</evidence>
<evidence type="ECO:0000256" key="8">
    <source>
        <dbReference type="HAMAP-Rule" id="MF_03019"/>
    </source>
</evidence>
<dbReference type="GO" id="GO:0008198">
    <property type="term" value="F:ferrous iron binding"/>
    <property type="evidence" value="ECO:0007669"/>
    <property type="project" value="UniProtKB-UniRule"/>
</dbReference>
<evidence type="ECO:0000256" key="4">
    <source>
        <dbReference type="ARBA" id="ARBA00022723"/>
    </source>
</evidence>